<dbReference type="AlphaFoldDB" id="A0A6I1GDS0"/>
<dbReference type="EMBL" id="WBVT01000036">
    <property type="protein sequence ID" value="KAB7789675.1"/>
    <property type="molecule type" value="Genomic_DNA"/>
</dbReference>
<dbReference type="InterPro" id="IPR048923">
    <property type="entry name" value="RE_NgoFVII_C"/>
</dbReference>
<evidence type="ECO:0000259" key="2">
    <source>
        <dbReference type="Pfam" id="PF20731"/>
    </source>
</evidence>
<dbReference type="RefSeq" id="WP_152235221.1">
    <property type="nucleotide sequence ID" value="NZ_JBHSKZ010000063.1"/>
</dbReference>
<protein>
    <submittedName>
        <fullName evidence="3">Restriction endonuclease</fullName>
    </submittedName>
</protein>
<proteinExistence type="predicted"/>
<evidence type="ECO:0000259" key="1">
    <source>
        <dbReference type="Pfam" id="PF09565"/>
    </source>
</evidence>
<gene>
    <name evidence="3" type="ORF">F7D09_1809</name>
</gene>
<keyword evidence="4" id="KW-1185">Reference proteome</keyword>
<dbReference type="Pfam" id="PF20731">
    <property type="entry name" value="RE_NgoFVII_C"/>
    <property type="match status" value="1"/>
</dbReference>
<sequence length="321" mass="36402">MLTANLADKILFEPILQGADTLNIIAGSAAPTMASWYLTSLHEMRDKNRNLPITHVHLIVGRTAITGLPSSVHSEFRELSSGNNNFKDSFSCSYVYGFPAIRSNLYVWLEKNDPVKAFMGSAPFEQSAFLPSNVQDAVQEVDPKEAYKYYSEIEGRTIYCTHAEVENNVRINAREYSPQEEVASGNDSETVTLSLLTKKGVIGIHSGLNWGQRETRNPNQAYIPVPAEIVRKEFFPNNKRHFTVLTDDHKSLIVRLEQANDKALTTPLNNALLGEYFRNRLGLPNGQFVTKEDLQKYGRTTVDFTRIDEEQYYMDFTQHVR</sequence>
<evidence type="ECO:0000313" key="3">
    <source>
        <dbReference type="EMBL" id="KAB7789675.1"/>
    </source>
</evidence>
<organism evidence="3 4">
    <name type="scientific">Bifidobacterium leontopitheci</name>
    <dbReference type="NCBI Taxonomy" id="2650774"/>
    <lineage>
        <taxon>Bacteria</taxon>
        <taxon>Bacillati</taxon>
        <taxon>Actinomycetota</taxon>
        <taxon>Actinomycetes</taxon>
        <taxon>Bifidobacteriales</taxon>
        <taxon>Bifidobacteriaceae</taxon>
        <taxon>Bifidobacterium</taxon>
    </lineage>
</organism>
<keyword evidence="3" id="KW-0255">Endonuclease</keyword>
<dbReference type="Pfam" id="PF09565">
    <property type="entry name" value="RE_NgoFVII"/>
    <property type="match status" value="1"/>
</dbReference>
<dbReference type="GO" id="GO:0004519">
    <property type="term" value="F:endonuclease activity"/>
    <property type="evidence" value="ECO:0007669"/>
    <property type="project" value="UniProtKB-KW"/>
</dbReference>
<name>A0A6I1GDS0_9BIFI</name>
<keyword evidence="3" id="KW-0540">Nuclease</keyword>
<accession>A0A6I1GDS0</accession>
<keyword evidence="3" id="KW-0378">Hydrolase</keyword>
<feature type="domain" description="Restriction endonuclease type II NgoFVII C-terminal B3-like DNA-binding" evidence="2">
    <location>
        <begin position="186"/>
        <end position="308"/>
    </location>
</feature>
<feature type="domain" description="Restriction endonuclease type II NgoFVII N-terminal" evidence="1">
    <location>
        <begin position="5"/>
        <end position="167"/>
    </location>
</feature>
<reference evidence="3 4" key="1">
    <citation type="submission" date="2019-09" db="EMBL/GenBank/DDBJ databases">
        <title>Characterization of the phylogenetic diversity of two novel species belonging to the genus Bifidobacterium: Bifidobacterium cebidarum sp. nov. and Bifidobacterium leontopitheci sp. nov.</title>
        <authorList>
            <person name="Lugli G.A."/>
            <person name="Duranti S."/>
            <person name="Milani C."/>
            <person name="Turroni F."/>
            <person name="Ventura M."/>
        </authorList>
    </citation>
    <scope>NUCLEOTIDE SEQUENCE [LARGE SCALE GENOMIC DNA]</scope>
    <source>
        <strain evidence="3 4">LMG 31471</strain>
    </source>
</reference>
<dbReference type="Proteomes" id="UP000441772">
    <property type="component" value="Unassembled WGS sequence"/>
</dbReference>
<evidence type="ECO:0000313" key="4">
    <source>
        <dbReference type="Proteomes" id="UP000441772"/>
    </source>
</evidence>
<comment type="caution">
    <text evidence="3">The sequence shown here is derived from an EMBL/GenBank/DDBJ whole genome shotgun (WGS) entry which is preliminary data.</text>
</comment>
<dbReference type="InterPro" id="IPR019065">
    <property type="entry name" value="RE_NgoFVII_N"/>
</dbReference>
<dbReference type="Gene3D" id="3.30.870.10">
    <property type="entry name" value="Endonuclease Chain A"/>
    <property type="match status" value="1"/>
</dbReference>